<evidence type="ECO:0000256" key="9">
    <source>
        <dbReference type="ARBA" id="ARBA00023136"/>
    </source>
</evidence>
<dbReference type="CDD" id="cd00342">
    <property type="entry name" value="gram_neg_porins"/>
    <property type="match status" value="1"/>
</dbReference>
<dbReference type="Gene3D" id="2.40.160.10">
    <property type="entry name" value="Porin"/>
    <property type="match status" value="1"/>
</dbReference>
<dbReference type="OrthoDB" id="6975458at2"/>
<sequence>MFSAKGGATLGPAKEFLLFPTLLRSLSSVSIYPGEPAMKKSLIALAVLAASGAAMAQSSVTLYGVADAGVGKVKSGGSDSSKKNEFLSGSTMNNGNSRLGVRGTEDLGGGLKAGFNFETGIDLDDGSATNSAFWARQANIWLGGNWGTVKLGRQFTPSYLTTSTFELTGTANYSVLANTYNYAGIGSRANSAFAYVTPNMGGFSAAVAYVTKTDLAASKAAYDLGLMYNNGPIAVGVSANKFSTSKTNYQAGAKYSFGNFAIAGSYTQASNTSKAVRRGFGLGASAGFGAFSLTADVTRDTKNEWTGKKYTNGVVEAKYALSKRTFVYGAFLRLDKTNNYGIGVRHNF</sequence>
<name>A0A2S0MDP9_9BURK</name>
<accession>A0A2S0MDP9</accession>
<dbReference type="GO" id="GO:0006811">
    <property type="term" value="P:monoatomic ion transport"/>
    <property type="evidence" value="ECO:0007669"/>
    <property type="project" value="UniProtKB-KW"/>
</dbReference>
<keyword evidence="13" id="KW-1185">Reference proteome</keyword>
<evidence type="ECO:0000256" key="3">
    <source>
        <dbReference type="ARBA" id="ARBA00022448"/>
    </source>
</evidence>
<dbReference type="GO" id="GO:0046930">
    <property type="term" value="C:pore complex"/>
    <property type="evidence" value="ECO:0007669"/>
    <property type="project" value="UniProtKB-KW"/>
</dbReference>
<gene>
    <name evidence="12" type="ORF">C6570_07005</name>
</gene>
<evidence type="ECO:0000259" key="11">
    <source>
        <dbReference type="Pfam" id="PF13609"/>
    </source>
</evidence>
<evidence type="ECO:0000256" key="6">
    <source>
        <dbReference type="ARBA" id="ARBA00022729"/>
    </source>
</evidence>
<dbReference type="InterPro" id="IPR033900">
    <property type="entry name" value="Gram_neg_porin_domain"/>
</dbReference>
<dbReference type="PRINTS" id="PR00184">
    <property type="entry name" value="NEISSPPORIN"/>
</dbReference>
<dbReference type="KEGG" id="otk:C6570_07005"/>
<reference evidence="12 13" key="1">
    <citation type="submission" date="2018-03" db="EMBL/GenBank/DDBJ databases">
        <title>Genome sequencing of Ottowia sp.</title>
        <authorList>
            <person name="Kim S.-J."/>
            <person name="Heo J."/>
            <person name="Kwon S.-W."/>
        </authorList>
    </citation>
    <scope>NUCLEOTIDE SEQUENCE [LARGE SCALE GENOMIC DNA]</scope>
    <source>
        <strain evidence="12 13">KADR8-3</strain>
    </source>
</reference>
<dbReference type="Proteomes" id="UP000239709">
    <property type="component" value="Chromosome"/>
</dbReference>
<keyword evidence="5" id="KW-0812">Transmembrane</keyword>
<keyword evidence="6" id="KW-0732">Signal</keyword>
<proteinExistence type="predicted"/>
<comment type="subcellular location">
    <subcellularLocation>
        <location evidence="1">Cell outer membrane</location>
        <topology evidence="1">Multi-pass membrane protein</topology>
    </subcellularLocation>
</comment>
<evidence type="ECO:0000256" key="1">
    <source>
        <dbReference type="ARBA" id="ARBA00004571"/>
    </source>
</evidence>
<evidence type="ECO:0000256" key="5">
    <source>
        <dbReference type="ARBA" id="ARBA00022692"/>
    </source>
</evidence>
<dbReference type="SUPFAM" id="SSF56935">
    <property type="entry name" value="Porins"/>
    <property type="match status" value="1"/>
</dbReference>
<feature type="domain" description="Porin" evidence="11">
    <location>
        <begin position="44"/>
        <end position="338"/>
    </location>
</feature>
<dbReference type="InterPro" id="IPR050298">
    <property type="entry name" value="Gram-neg_bact_OMP"/>
</dbReference>
<organism evidence="12 13">
    <name type="scientific">Ottowia oryzae</name>
    <dbReference type="NCBI Taxonomy" id="2109914"/>
    <lineage>
        <taxon>Bacteria</taxon>
        <taxon>Pseudomonadati</taxon>
        <taxon>Pseudomonadota</taxon>
        <taxon>Betaproteobacteria</taxon>
        <taxon>Burkholderiales</taxon>
        <taxon>Comamonadaceae</taxon>
        <taxon>Ottowia</taxon>
    </lineage>
</organism>
<keyword evidence="3" id="KW-0813">Transport</keyword>
<dbReference type="AlphaFoldDB" id="A0A2S0MDP9"/>
<keyword evidence="10" id="KW-0998">Cell outer membrane</keyword>
<dbReference type="GO" id="GO:0009279">
    <property type="term" value="C:cell outer membrane"/>
    <property type="evidence" value="ECO:0007669"/>
    <property type="project" value="UniProtKB-SubCell"/>
</dbReference>
<keyword evidence="9" id="KW-0472">Membrane</keyword>
<protein>
    <recommendedName>
        <fullName evidence="11">Porin domain-containing protein</fullName>
    </recommendedName>
</protein>
<keyword evidence="7" id="KW-0406">Ion transport</keyword>
<evidence type="ECO:0000256" key="4">
    <source>
        <dbReference type="ARBA" id="ARBA00022452"/>
    </source>
</evidence>
<evidence type="ECO:0000256" key="2">
    <source>
        <dbReference type="ARBA" id="ARBA00011233"/>
    </source>
</evidence>
<dbReference type="GO" id="GO:0015288">
    <property type="term" value="F:porin activity"/>
    <property type="evidence" value="ECO:0007669"/>
    <property type="project" value="UniProtKB-KW"/>
</dbReference>
<dbReference type="Pfam" id="PF13609">
    <property type="entry name" value="Porin_4"/>
    <property type="match status" value="1"/>
</dbReference>
<evidence type="ECO:0000313" key="12">
    <source>
        <dbReference type="EMBL" id="AVO34025.1"/>
    </source>
</evidence>
<dbReference type="InterPro" id="IPR002299">
    <property type="entry name" value="Porin_Neis"/>
</dbReference>
<dbReference type="PANTHER" id="PTHR34501">
    <property type="entry name" value="PROTEIN YDDL-RELATED"/>
    <property type="match status" value="1"/>
</dbReference>
<comment type="subunit">
    <text evidence="2">Homotrimer.</text>
</comment>
<evidence type="ECO:0000256" key="10">
    <source>
        <dbReference type="ARBA" id="ARBA00023237"/>
    </source>
</evidence>
<evidence type="ECO:0000256" key="7">
    <source>
        <dbReference type="ARBA" id="ARBA00023065"/>
    </source>
</evidence>
<evidence type="ECO:0000313" key="13">
    <source>
        <dbReference type="Proteomes" id="UP000239709"/>
    </source>
</evidence>
<keyword evidence="4" id="KW-1134">Transmembrane beta strand</keyword>
<dbReference type="InterPro" id="IPR023614">
    <property type="entry name" value="Porin_dom_sf"/>
</dbReference>
<dbReference type="EMBL" id="CP027666">
    <property type="protein sequence ID" value="AVO34025.1"/>
    <property type="molecule type" value="Genomic_DNA"/>
</dbReference>
<evidence type="ECO:0000256" key="8">
    <source>
        <dbReference type="ARBA" id="ARBA00023114"/>
    </source>
</evidence>
<keyword evidence="8" id="KW-0626">Porin</keyword>
<dbReference type="PANTHER" id="PTHR34501:SF9">
    <property type="entry name" value="MAJOR OUTER MEMBRANE PROTEIN P.IA"/>
    <property type="match status" value="1"/>
</dbReference>